<protein>
    <submittedName>
        <fullName evidence="14">Neuropeptide 20</fullName>
    </submittedName>
</protein>
<evidence type="ECO:0000313" key="14">
    <source>
        <dbReference type="EMBL" id="AXU40276.1"/>
    </source>
</evidence>
<dbReference type="InterPro" id="IPR013783">
    <property type="entry name" value="Ig-like_fold"/>
</dbReference>
<evidence type="ECO:0000256" key="3">
    <source>
        <dbReference type="ARBA" id="ARBA00022692"/>
    </source>
</evidence>
<evidence type="ECO:0000259" key="13">
    <source>
        <dbReference type="PROSITE" id="PS50835"/>
    </source>
</evidence>
<feature type="domain" description="Ig-like" evidence="13">
    <location>
        <begin position="115"/>
        <end position="212"/>
    </location>
</feature>
<dbReference type="GO" id="GO:0071222">
    <property type="term" value="P:cellular response to lipopolysaccharide"/>
    <property type="evidence" value="ECO:0007669"/>
    <property type="project" value="TreeGrafter"/>
</dbReference>
<dbReference type="EMBL" id="MH636353">
    <property type="protein sequence ID" value="AXU40276.1"/>
    <property type="molecule type" value="mRNA"/>
</dbReference>
<keyword evidence="3 11" id="KW-0812">Transmembrane</keyword>
<dbReference type="GO" id="GO:0006955">
    <property type="term" value="P:immune response"/>
    <property type="evidence" value="ECO:0007669"/>
    <property type="project" value="TreeGrafter"/>
</dbReference>
<keyword evidence="2" id="KW-1003">Cell membrane</keyword>
<evidence type="ECO:0000256" key="5">
    <source>
        <dbReference type="ARBA" id="ARBA00022989"/>
    </source>
</evidence>
<dbReference type="GO" id="GO:0007218">
    <property type="term" value="P:neuropeptide signaling pathway"/>
    <property type="evidence" value="ECO:0007669"/>
    <property type="project" value="UniProtKB-KW"/>
</dbReference>
<evidence type="ECO:0000256" key="7">
    <source>
        <dbReference type="ARBA" id="ARBA00023157"/>
    </source>
</evidence>
<comment type="subcellular location">
    <subcellularLocation>
        <location evidence="1">Cell membrane</location>
        <topology evidence="1">Single-pass type I membrane protein</topology>
    </subcellularLocation>
</comment>
<dbReference type="SUPFAM" id="SSF48726">
    <property type="entry name" value="Immunoglobulin"/>
    <property type="match status" value="1"/>
</dbReference>
<dbReference type="Gene3D" id="2.60.40.10">
    <property type="entry name" value="Immunoglobulins"/>
    <property type="match status" value="1"/>
</dbReference>
<keyword evidence="4 12" id="KW-0732">Signal</keyword>
<evidence type="ECO:0000256" key="12">
    <source>
        <dbReference type="SAM" id="SignalP"/>
    </source>
</evidence>
<dbReference type="InterPro" id="IPR036179">
    <property type="entry name" value="Ig-like_dom_sf"/>
</dbReference>
<feature type="transmembrane region" description="Helical" evidence="11">
    <location>
        <begin position="227"/>
        <end position="251"/>
    </location>
</feature>
<dbReference type="InterPro" id="IPR051713">
    <property type="entry name" value="T-cell_Activation_Regulation"/>
</dbReference>
<feature type="signal peptide" evidence="12">
    <location>
        <begin position="1"/>
        <end position="21"/>
    </location>
</feature>
<dbReference type="SMART" id="SM00409">
    <property type="entry name" value="IG"/>
    <property type="match status" value="2"/>
</dbReference>
<keyword evidence="14" id="KW-0527">Neuropeptide</keyword>
<evidence type="ECO:0000256" key="4">
    <source>
        <dbReference type="ARBA" id="ARBA00022729"/>
    </source>
</evidence>
<dbReference type="InterPro" id="IPR007110">
    <property type="entry name" value="Ig-like_dom"/>
</dbReference>
<keyword evidence="8" id="KW-0675">Receptor</keyword>
<keyword evidence="6 11" id="KW-0472">Membrane</keyword>
<dbReference type="AlphaFoldDB" id="A0A346TLN6"/>
<keyword evidence="10" id="KW-0393">Immunoglobulin domain</keyword>
<evidence type="ECO:0000256" key="1">
    <source>
        <dbReference type="ARBA" id="ARBA00004251"/>
    </source>
</evidence>
<feature type="domain" description="Ig-like" evidence="13">
    <location>
        <begin position="30"/>
        <end position="98"/>
    </location>
</feature>
<accession>A0A346TLN6</accession>
<feature type="chain" id="PRO_5016913693" evidence="12">
    <location>
        <begin position="22"/>
        <end position="270"/>
    </location>
</feature>
<evidence type="ECO:0000256" key="10">
    <source>
        <dbReference type="ARBA" id="ARBA00023319"/>
    </source>
</evidence>
<keyword evidence="9" id="KW-0325">Glycoprotein</keyword>
<dbReference type="PROSITE" id="PS50835">
    <property type="entry name" value="IG_LIKE"/>
    <property type="match status" value="2"/>
</dbReference>
<evidence type="ECO:0000256" key="2">
    <source>
        <dbReference type="ARBA" id="ARBA00022475"/>
    </source>
</evidence>
<dbReference type="GO" id="GO:0007166">
    <property type="term" value="P:cell surface receptor signaling pathway"/>
    <property type="evidence" value="ECO:0007669"/>
    <property type="project" value="TreeGrafter"/>
</dbReference>
<reference evidence="14" key="1">
    <citation type="submission" date="2018-07" db="EMBL/GenBank/DDBJ databases">
        <title>Neuropeptide precursors identification based on transcriptomic and neuropeptidomic analysis of circumoral nerve ring in sea cucumber.</title>
        <authorList>
            <person name="Chen M.Y."/>
            <person name="Hou Y.Y."/>
            <person name="Elphick M.R."/>
        </authorList>
    </citation>
    <scope>NUCLEOTIDE SEQUENCE</scope>
    <source>
        <tissue evidence="14">Circumoral nerve ring</tissue>
    </source>
</reference>
<evidence type="ECO:0000256" key="9">
    <source>
        <dbReference type="ARBA" id="ARBA00023180"/>
    </source>
</evidence>
<proteinExistence type="evidence at transcript level"/>
<keyword evidence="5 11" id="KW-1133">Transmembrane helix</keyword>
<dbReference type="PANTHER" id="PTHR25466:SF14">
    <property type="entry name" value="BUTYROPHILIN SUBFAMILY 2 MEMBER A2-LIKE-RELATED"/>
    <property type="match status" value="1"/>
</dbReference>
<dbReference type="PANTHER" id="PTHR25466">
    <property type="entry name" value="T-LYMPHOCYTE ACTIVATION ANTIGEN"/>
    <property type="match status" value="1"/>
</dbReference>
<evidence type="ECO:0000256" key="11">
    <source>
        <dbReference type="SAM" id="Phobius"/>
    </source>
</evidence>
<sequence>MKYNCISITFLLVIISHKVIGCLTKWIPNGQSISLECDFKPEDTGKPVWRFNGKTIFADSVDAYELGISNVHGEFINNSHTFLNIQHVQAENEGNYICLFNGTVQVGYTLHVIDPIHVKLWVNNNNNSKHQQRHKGEKLILTCLAFNVTGNTSVYWTIQSAVDTNVTKETARRFQNKTVKAQLSLVLVENINVTCHVTLDKFEDVEEDVTISVSLKPVNSFSEETKYIWIFVLAGITITVICLVVCFIGYWRRKGNSSNHTYSSVKLWRY</sequence>
<evidence type="ECO:0000256" key="6">
    <source>
        <dbReference type="ARBA" id="ARBA00023136"/>
    </source>
</evidence>
<dbReference type="GO" id="GO:0009897">
    <property type="term" value="C:external side of plasma membrane"/>
    <property type="evidence" value="ECO:0007669"/>
    <property type="project" value="TreeGrafter"/>
</dbReference>
<dbReference type="InterPro" id="IPR003599">
    <property type="entry name" value="Ig_sub"/>
</dbReference>
<evidence type="ECO:0000256" key="8">
    <source>
        <dbReference type="ARBA" id="ARBA00023170"/>
    </source>
</evidence>
<keyword evidence="7" id="KW-1015">Disulfide bond</keyword>
<organism evidence="14">
    <name type="scientific">Stichopus japonicus</name>
    <name type="common">Sea cucumber</name>
    <dbReference type="NCBI Taxonomy" id="307972"/>
    <lineage>
        <taxon>Eukaryota</taxon>
        <taxon>Metazoa</taxon>
        <taxon>Echinodermata</taxon>
        <taxon>Eleutherozoa</taxon>
        <taxon>Echinozoa</taxon>
        <taxon>Holothuroidea</taxon>
        <taxon>Aspidochirotacea</taxon>
        <taxon>Aspidochirotida</taxon>
        <taxon>Stichopodidae</taxon>
        <taxon>Apostichopus</taxon>
    </lineage>
</organism>
<name>A0A346TLN6_STIJA</name>